<reference evidence="5" key="8">
    <citation type="submission" date="2021-07" db="EMBL/GenBank/DDBJ databases">
        <authorList>
            <consortium name="Clinical and Environmental Microbiology Branch: Whole genome sequencing antimicrobial resistance pathogens in the healthcare setting"/>
        </authorList>
    </citation>
    <scope>NUCLEOTIDE SEQUENCE</scope>
    <source>
        <strain evidence="5">2021DK-00049</strain>
        <strain evidence="7">2023GN-00102</strain>
        <strain evidence="6">2023GN-00287</strain>
    </source>
</reference>
<feature type="domain" description="YjiS-like" evidence="1">
    <location>
        <begin position="18"/>
        <end position="54"/>
    </location>
</feature>
<evidence type="ECO:0000313" key="7">
    <source>
        <dbReference type="EMBL" id="EMN4143829.1"/>
    </source>
</evidence>
<dbReference type="EMBL" id="ABOSXX010000001">
    <property type="protein sequence ID" value="ELV3677853.1"/>
    <property type="molecule type" value="Genomic_DNA"/>
</dbReference>
<reference evidence="3" key="9">
    <citation type="submission" date="2022-05" db="EMBL/GenBank/DDBJ databases">
        <authorList>
            <person name="Alioto T."/>
            <person name="Alioto T."/>
            <person name="Gomez Garrido J."/>
        </authorList>
    </citation>
    <scope>NUCLEOTIDE SEQUENCE</scope>
    <source>
        <strain evidence="3">112</strain>
    </source>
</reference>
<dbReference type="EMBL" id="OW995941">
    <property type="protein sequence ID" value="CAH6614920.1"/>
    <property type="molecule type" value="Genomic_DNA"/>
</dbReference>
<proteinExistence type="predicted"/>
<dbReference type="InterPro" id="IPR009506">
    <property type="entry name" value="YjiS-like"/>
</dbReference>
<reference evidence="12" key="10">
    <citation type="submission" date="2022-12" db="EMBL/GenBank/DDBJ databases">
        <title>2953647.</title>
        <authorList>
            <person name="Hergert J."/>
            <person name="Casey R."/>
            <person name="Wagner J."/>
            <person name="Young E.L."/>
            <person name="Oakeson K.F."/>
        </authorList>
    </citation>
    <scope>NUCLEOTIDE SEQUENCE</scope>
    <source>
        <strain evidence="12">2953647</strain>
    </source>
</reference>
<dbReference type="EMBL" id="DAESCB010000003">
    <property type="protein sequence ID" value="HBH7041323.1"/>
    <property type="molecule type" value="Genomic_DNA"/>
</dbReference>
<evidence type="ECO:0000313" key="17">
    <source>
        <dbReference type="Proteomes" id="UP001164536"/>
    </source>
</evidence>
<dbReference type="Proteomes" id="UP000512222">
    <property type="component" value="Chromosome"/>
</dbReference>
<dbReference type="EMBL" id="NEFA01000005">
    <property type="protein sequence ID" value="OYR06173.1"/>
    <property type="molecule type" value="Genomic_DNA"/>
</dbReference>
<reference evidence="4 13" key="1">
    <citation type="submission" date="2013-10" db="EMBL/GenBank/DDBJ databases">
        <title>Antibiotic resistance diversity of beta-lactamase producers in the General Hospital Vienna.</title>
        <authorList>
            <person name="Barisic I."/>
            <person name="Mitteregger D."/>
            <person name="Hirschl A.M."/>
            <person name="Noehammer C."/>
            <person name="Wiesinger-Mayr H."/>
        </authorList>
    </citation>
    <scope>NUCLEOTIDE SEQUENCE [LARGE SCALE GENOMIC DNA]</scope>
    <source>
        <strain evidence="4 13">ISC11</strain>
    </source>
</reference>
<reference evidence="16" key="5">
    <citation type="submission" date="2020-06" db="EMBL/GenBank/DDBJ databases">
        <title>REHAB project genomes.</title>
        <authorList>
            <person name="Shaw L.P."/>
        </authorList>
    </citation>
    <scope>NUCLEOTIDE SEQUENCE [LARGE SCALE GENOMIC DNA]</scope>
    <source>
        <strain evidence="16">RHBSTW-00370</strain>
    </source>
</reference>
<protein>
    <submittedName>
        <fullName evidence="8">DUF1127 domain-containing protein</fullName>
    </submittedName>
</protein>
<reference evidence="11" key="7">
    <citation type="journal article" date="2021" name="Microb. Genom.">
        <title>A genomic epidemiological study shows that prevalence of antimicrobial resistance in Enterobacterales is associated with the livestock host, as well as antimicrobial usage.</title>
        <authorList>
            <person name="AbuOun M."/>
            <person name="Jones H."/>
            <person name="Stubberfield E."/>
            <person name="Gilson D."/>
            <person name="Shaw L.P."/>
            <person name="Hubbard A.T.M."/>
            <person name="Chau K.K."/>
            <person name="Sebra R."/>
            <person name="Peto T.E.A."/>
            <person name="Crook D.W."/>
            <person name="Read D.S."/>
            <person name="Gweon H.S."/>
            <person name="Walker A.S."/>
            <person name="Stoesser N."/>
            <person name="Smith R.P."/>
            <person name="Anjum M.F."/>
            <person name="On Behalf Of The Rehab Consortium."/>
        </authorList>
    </citation>
    <scope>NUCLEOTIDE SEQUENCE</scope>
    <source>
        <strain evidence="11">RHBSTW-00370</strain>
    </source>
</reference>
<evidence type="ECO:0000313" key="13">
    <source>
        <dbReference type="Proteomes" id="UP000019194"/>
    </source>
</evidence>
<evidence type="ECO:0000313" key="8">
    <source>
        <dbReference type="EMBL" id="HAT3898498.1"/>
    </source>
</evidence>
<dbReference type="Proteomes" id="UP000215827">
    <property type="component" value="Unassembled WGS sequence"/>
</dbReference>
<organism evidence="8">
    <name type="scientific">Citrobacter freundii</name>
    <dbReference type="NCBI Taxonomy" id="546"/>
    <lineage>
        <taxon>Bacteria</taxon>
        <taxon>Pseudomonadati</taxon>
        <taxon>Pseudomonadota</taxon>
        <taxon>Gammaproteobacteria</taxon>
        <taxon>Enterobacterales</taxon>
        <taxon>Enterobacteriaceae</taxon>
        <taxon>Citrobacter</taxon>
        <taxon>Citrobacter freundii complex</taxon>
    </lineage>
</organism>
<dbReference type="Proteomes" id="UP001164536">
    <property type="component" value="Chromosome"/>
</dbReference>
<dbReference type="Pfam" id="PF06568">
    <property type="entry name" value="YjiS-like"/>
    <property type="match status" value="1"/>
</dbReference>
<evidence type="ECO:0000313" key="14">
    <source>
        <dbReference type="Proteomes" id="UP000215827"/>
    </source>
</evidence>
<keyword evidence="17" id="KW-1185">Reference proteome</keyword>
<dbReference type="EMBL" id="CBWP010000011">
    <property type="protein sequence ID" value="CDL36353.1"/>
    <property type="molecule type" value="Genomic_DNA"/>
</dbReference>
<sequence length="54" mass="6688">MEFHENKAKQPFIGFVLIWRAYKAWRLRAQTRRLLQQMSDERLRDVGLRRDQVE</sequence>
<evidence type="ECO:0000259" key="1">
    <source>
        <dbReference type="Pfam" id="PF06568"/>
    </source>
</evidence>
<reference evidence="8" key="3">
    <citation type="journal article" date="2018" name="Genome Biol.">
        <title>SKESA: strategic k-mer extension for scrupulous assemblies.</title>
        <authorList>
            <person name="Souvorov A."/>
            <person name="Agarwala R."/>
            <person name="Lipman D.J."/>
        </authorList>
    </citation>
    <scope>NUCLEOTIDE SEQUENCE</scope>
    <source>
        <strain evidence="9">91871</strain>
        <strain evidence="8">O50</strain>
    </source>
</reference>
<evidence type="ECO:0000313" key="4">
    <source>
        <dbReference type="EMBL" id="CDL36353.1"/>
    </source>
</evidence>
<accession>A0A1C0P9N2</accession>
<gene>
    <name evidence="3" type="ORF">AI2935V1_4295</name>
    <name evidence="2" type="ORF">AM363_06190</name>
    <name evidence="10" type="ORF">B9P89_05730</name>
    <name evidence="11" type="ORF">HV178_21020</name>
    <name evidence="8" type="ORF">I9Y29_002941</name>
    <name evidence="9" type="ORF">KV121_001355</name>
    <name evidence="5" type="ORF">KY227_002672</name>
    <name evidence="12" type="ORF">O4000_21080</name>
    <name evidence="7" type="ORF">PQQ21_001038</name>
    <name evidence="6" type="ORF">SGX49_000224</name>
</gene>
<reference evidence="2 15" key="4">
    <citation type="submission" date="2018-09" db="EMBL/GenBank/DDBJ databases">
        <title>Whole genome sequencing of Citrobacter freundii AR_0116.</title>
        <authorList>
            <person name="Conlan S."/>
            <person name="Thomas P.J."/>
            <person name="Mullikin J."/>
            <person name="Frank K.M."/>
            <person name="Segre J.A."/>
        </authorList>
    </citation>
    <scope>NUCLEOTIDE SEQUENCE [LARGE SCALE GENOMIC DNA]</scope>
    <source>
        <strain evidence="2 15">AR_0116</strain>
    </source>
</reference>
<evidence type="ECO:0000313" key="16">
    <source>
        <dbReference type="Proteomes" id="UP000512222"/>
    </source>
</evidence>
<name>A0A1C0P9N2_CITFR</name>
<evidence type="ECO:0000313" key="5">
    <source>
        <dbReference type="EMBL" id="EHT9939588.1"/>
    </source>
</evidence>
<reference evidence="10 14" key="2">
    <citation type="submission" date="2017-04" db="EMBL/GenBank/DDBJ databases">
        <title>Emergence of KPC-2-producing Citrobacter isolates from sediments of a Chinese river.</title>
        <authorList>
            <person name="Zheng B."/>
        </authorList>
    </citation>
    <scope>NUCLEOTIDE SEQUENCE [LARGE SCALE GENOMIC DNA]</scope>
    <source>
        <strain evidence="10 14">C191</strain>
    </source>
</reference>
<dbReference type="EMBL" id="CP114564">
    <property type="protein sequence ID" value="WAZ56752.1"/>
    <property type="molecule type" value="Genomic_DNA"/>
</dbReference>
<dbReference type="Proteomes" id="UP001279522">
    <property type="component" value="Unassembled WGS sequence"/>
</dbReference>
<dbReference type="Proteomes" id="UP000019194">
    <property type="component" value="Unassembled WGS sequence"/>
</dbReference>
<evidence type="ECO:0000313" key="9">
    <source>
        <dbReference type="EMBL" id="HBH7041323.1"/>
    </source>
</evidence>
<dbReference type="Proteomes" id="UP000263627">
    <property type="component" value="Chromosome"/>
</dbReference>
<dbReference type="Proteomes" id="UP000789647">
    <property type="component" value="Chromosome"/>
</dbReference>
<dbReference type="EMBL" id="CP056573">
    <property type="protein sequence ID" value="QLV32315.1"/>
    <property type="molecule type" value="Genomic_DNA"/>
</dbReference>
<dbReference type="AlphaFoldDB" id="A0A1C0P9N2"/>
<evidence type="ECO:0000313" key="6">
    <source>
        <dbReference type="EMBL" id="ELV3677853.1"/>
    </source>
</evidence>
<evidence type="ECO:0000313" key="2">
    <source>
        <dbReference type="EMBL" id="AXZ46567.1"/>
    </source>
</evidence>
<reference evidence="8" key="6">
    <citation type="submission" date="2020-09" db="EMBL/GenBank/DDBJ databases">
        <authorList>
            <consortium name="NCBI Pathogen Detection Project"/>
        </authorList>
    </citation>
    <scope>NUCLEOTIDE SEQUENCE</scope>
    <source>
        <strain evidence="9">91871</strain>
        <strain evidence="8">O50</strain>
    </source>
</reference>
<dbReference type="EMBL" id="ABBJDF010000014">
    <property type="protein sequence ID" value="EHT9939588.1"/>
    <property type="molecule type" value="Genomic_DNA"/>
</dbReference>
<dbReference type="EMBL" id="CP032184">
    <property type="protein sequence ID" value="AXZ46567.1"/>
    <property type="molecule type" value="Genomic_DNA"/>
</dbReference>
<evidence type="ECO:0000313" key="10">
    <source>
        <dbReference type="EMBL" id="OYR06173.1"/>
    </source>
</evidence>
<dbReference type="RefSeq" id="WP_003019180.1">
    <property type="nucleotide sequence ID" value="NZ_AP026940.1"/>
</dbReference>
<evidence type="ECO:0000313" key="12">
    <source>
        <dbReference type="EMBL" id="WAZ56752.1"/>
    </source>
</evidence>
<evidence type="ECO:0000313" key="15">
    <source>
        <dbReference type="Proteomes" id="UP000263627"/>
    </source>
</evidence>
<dbReference type="Proteomes" id="UP000885148">
    <property type="component" value="Unassembled WGS sequence"/>
</dbReference>
<evidence type="ECO:0000313" key="3">
    <source>
        <dbReference type="EMBL" id="CAH6614920.1"/>
    </source>
</evidence>
<dbReference type="Proteomes" id="UP000855471">
    <property type="component" value="Unassembled WGS sequence"/>
</dbReference>
<evidence type="ECO:0000313" key="11">
    <source>
        <dbReference type="EMBL" id="QLV32315.1"/>
    </source>
</evidence>
<dbReference type="EMBL" id="ABKLER030000004">
    <property type="protein sequence ID" value="EMN4143829.1"/>
    <property type="molecule type" value="Genomic_DNA"/>
</dbReference>
<dbReference type="GeneID" id="86978146"/>
<dbReference type="EMBL" id="DACSXJ010000016">
    <property type="protein sequence ID" value="HAT3898498.1"/>
    <property type="molecule type" value="Genomic_DNA"/>
</dbReference>